<evidence type="ECO:0000313" key="1">
    <source>
        <dbReference type="EMBL" id="CDO93570.1"/>
    </source>
</evidence>
<reference evidence="1 2" key="1">
    <citation type="submission" date="2014-03" db="EMBL/GenBank/DDBJ databases">
        <title>The genome of Kluyveromyces dobzhanskii.</title>
        <authorList>
            <person name="Nystedt B."/>
            <person name="Astrom S."/>
        </authorList>
    </citation>
    <scope>NUCLEOTIDE SEQUENCE [LARGE SCALE GENOMIC DNA]</scope>
    <source>
        <strain evidence="1 2">CBS 2104</strain>
    </source>
</reference>
<evidence type="ECO:0000313" key="2">
    <source>
        <dbReference type="Proteomes" id="UP000031516"/>
    </source>
</evidence>
<dbReference type="InterPro" id="IPR051324">
    <property type="entry name" value="Stress/Tellurium_Resist"/>
</dbReference>
<dbReference type="OrthoDB" id="4034597at2759"/>
<dbReference type="InterPro" id="IPR003325">
    <property type="entry name" value="TerD"/>
</dbReference>
<dbReference type="PANTHER" id="PTHR32097">
    <property type="entry name" value="CAMP-BINDING PROTEIN 1-RELATED"/>
    <property type="match status" value="1"/>
</dbReference>
<gene>
    <name evidence="1" type="ORF">KLDO_g1866</name>
</gene>
<protein>
    <submittedName>
        <fullName evidence="1">WGS project CCBQ000000000 data, contig 00104</fullName>
    </submittedName>
</protein>
<keyword evidence="2" id="KW-1185">Reference proteome</keyword>
<dbReference type="Proteomes" id="UP000031516">
    <property type="component" value="Unassembled WGS sequence"/>
</dbReference>
<organism evidence="1 2">
    <name type="scientific">Kluyveromyces dobzhanskii CBS 2104</name>
    <dbReference type="NCBI Taxonomy" id="1427455"/>
    <lineage>
        <taxon>Eukaryota</taxon>
        <taxon>Fungi</taxon>
        <taxon>Dikarya</taxon>
        <taxon>Ascomycota</taxon>
        <taxon>Saccharomycotina</taxon>
        <taxon>Saccharomycetes</taxon>
        <taxon>Saccharomycetales</taxon>
        <taxon>Saccharomycetaceae</taxon>
        <taxon>Kluyveromyces</taxon>
    </lineage>
</organism>
<dbReference type="Gene3D" id="2.60.60.30">
    <property type="entry name" value="sav2460 like domains"/>
    <property type="match status" value="1"/>
</dbReference>
<dbReference type="CDD" id="cd06974">
    <property type="entry name" value="TerD_like"/>
    <property type="match status" value="1"/>
</dbReference>
<name>A0A0A8L5P9_9SACH</name>
<dbReference type="EMBL" id="CCBQ010000026">
    <property type="protein sequence ID" value="CDO93570.1"/>
    <property type="molecule type" value="Genomic_DNA"/>
</dbReference>
<accession>A0A0A8L5P9</accession>
<comment type="caution">
    <text evidence="1">The sequence shown here is derived from an EMBL/GenBank/DDBJ whole genome shotgun (WGS) entry which is preliminary data.</text>
</comment>
<dbReference type="AlphaFoldDB" id="A0A0A8L5P9"/>
<proteinExistence type="predicted"/>
<sequence>MSAAISKKLLSNRNALYTEQHSVEPTTQKCDNDMILTFAAELYTLGYQFSRSAIIRLKNMPISELVEFRSTTISVLEDAVGADVKYVPLFRKFPDSIPDRSALVWAIHETLNDYTYVLYYAIHGEWSSEEYNGSWFGRQYPQLELKDALERPELVTDKLSVVLNIADRRDVLELFHNLASSGTSTSSSDKEFVKSVILTGDDWKAGLPQVIPNKENLAYIISCAAAKQGAIDAELGGMFITYMKTTTDILRVAAAFSESDVSLANHTRFKLSNSQRRFLLSALDKLNTQTALEDMLRFLGLWLVLAKYLHVNAYSKRFPKATQLVQSIRGNRKIIQTFNRTIESSIKEIDLHNDTSLTEAKLTSVIDTLKERPGDFARRLDHVLRSVPKLEQERIVSAFLGVAPSVATPLLLNLSTHFQNRHEKSPIRVYLPKGSAVNAIIEDKDNRTVLPPDLCFHLHKALDDVLISRFSHLDDLGSIYVDPILQDYMVPVSLGNASESLHTFGRGSKIRFDKSAKVIRLFLYWENVKNPEKGKDKRVDVDLSCLQLSEDFVNKGQIAYYNLQNAAITHSGDFTDAPNGAAEFIDIKLDDCRDHYPEARYIAMTVNSFSGQSFSSFLAKAGFMIRDGVSGKAFEPRTVGQKFDVQSSTKFNIPMILDLHDRTIIWLDLGISQKQTNSVNLNEKASDVGSLVKYAVNIEREKASLLKLIELHGKARAQTMTLHFDPEVKYDNVFNEEFASKVDEIAGKFLV</sequence>
<dbReference type="PANTHER" id="PTHR32097:SF18">
    <property type="entry name" value="RING-TYPE DOMAIN-CONTAINING PROTEIN"/>
    <property type="match status" value="1"/>
</dbReference>